<name>A0ABY5ZN75_9BACT</name>
<dbReference type="RefSeq" id="WP_260748920.1">
    <property type="nucleotide sequence ID" value="NZ_CP092109.1"/>
</dbReference>
<sequence>MEIIADKQQQALGRTEPFSVTPVEQTLRARLLDEQDLPLSHPASAGSHLLEPLAKAPLDGYFDAREKSGIDAFIDVPRDEAVLYVTLMEALQVAAANSREYQEAKERVFRAALALDLERNTFRNILFARGETQITTDRSGDTTRSGVETSGAAGLNRAWQTGTQLTSQIAFDLVRMLNAGRASSLGLQADASIAVPLWRGSGRHIVGEPLLQAERDVVYAIWEFERFKHTFVVTVASGYLGVLSQLDQVENAEDNYRRLVSSTRRARRLADAGRLPEIQVDQALQDELRARDRWISARQAYARTLDNFRISLGLPPDARIEPDRNELQRLAELARQRLEAEGEVAKAVAGKVPPADAPIILAEPDMRHAGPYELPEDVALELAFDHRLDLRIAQERTFDAQRAVVVAADALKGELTLLGRASSGERRSLGAAALPDARLRPESGFYSALLSLDLPIERTAERVAFRNSYLTFEQRVRALQEQEDRVKGDVRNRLRDLVEFREGLHIQAQAVRVAQRRVESTSLFLQAGRAEIRDLLEAQEALVSAQNALTTALVNYRVAELELQRDMGVLSVDEKGLWTEFDTMEMRHEGS</sequence>
<evidence type="ECO:0000313" key="2">
    <source>
        <dbReference type="Proteomes" id="UP001060414"/>
    </source>
</evidence>
<dbReference type="InterPro" id="IPR010131">
    <property type="entry name" value="MdtP/NodT-like"/>
</dbReference>
<dbReference type="EMBL" id="CP092109">
    <property type="protein sequence ID" value="UWZ80563.1"/>
    <property type="molecule type" value="Genomic_DNA"/>
</dbReference>
<dbReference type="SUPFAM" id="SSF56954">
    <property type="entry name" value="Outer membrane efflux proteins (OEP)"/>
    <property type="match status" value="1"/>
</dbReference>
<accession>A0ABY5ZN75</accession>
<keyword evidence="2" id="KW-1185">Reference proteome</keyword>
<dbReference type="Gene3D" id="1.20.1600.10">
    <property type="entry name" value="Outer membrane efflux proteins (OEP)"/>
    <property type="match status" value="1"/>
</dbReference>
<proteinExistence type="predicted"/>
<dbReference type="PANTHER" id="PTHR30203:SF33">
    <property type="entry name" value="BLR4455 PROTEIN"/>
    <property type="match status" value="1"/>
</dbReference>
<organism evidence="1 2">
    <name type="scientific">Geoalkalibacter halelectricus</name>
    <dbReference type="NCBI Taxonomy" id="2847045"/>
    <lineage>
        <taxon>Bacteria</taxon>
        <taxon>Pseudomonadati</taxon>
        <taxon>Thermodesulfobacteriota</taxon>
        <taxon>Desulfuromonadia</taxon>
        <taxon>Desulfuromonadales</taxon>
        <taxon>Geoalkalibacteraceae</taxon>
        <taxon>Geoalkalibacter</taxon>
    </lineage>
</organism>
<protein>
    <submittedName>
        <fullName evidence="1">TolC family protein</fullName>
    </submittedName>
</protein>
<dbReference type="Proteomes" id="UP001060414">
    <property type="component" value="Chromosome"/>
</dbReference>
<evidence type="ECO:0000313" key="1">
    <source>
        <dbReference type="EMBL" id="UWZ80563.1"/>
    </source>
</evidence>
<gene>
    <name evidence="1" type="ORF">L9S41_03970</name>
</gene>
<reference evidence="1" key="1">
    <citation type="journal article" date="2022" name="Environ. Microbiol.">
        <title>Geoalkalibacter halelectricus SAP #1 sp. nov. possessing extracellular electron transfer and mineral#reducing capabilities from a haloalkaline environment.</title>
        <authorList>
            <person name="Yadav S."/>
            <person name="Singh R."/>
            <person name="Sundharam S.S."/>
            <person name="Chaudhary S."/>
            <person name="Krishnamurthi S."/>
            <person name="Patil S.A."/>
        </authorList>
    </citation>
    <scope>NUCLEOTIDE SEQUENCE</scope>
    <source>
        <strain evidence="1">SAP-1</strain>
    </source>
</reference>
<dbReference type="PANTHER" id="PTHR30203">
    <property type="entry name" value="OUTER MEMBRANE CATION EFFLUX PROTEIN"/>
    <property type="match status" value="1"/>
</dbReference>